<dbReference type="Proteomes" id="UP001378592">
    <property type="component" value="Unassembled WGS sequence"/>
</dbReference>
<name>A0AAN9VFR9_9ORTH</name>
<dbReference type="EMBL" id="JAZDUA010000729">
    <property type="protein sequence ID" value="KAK7789610.1"/>
    <property type="molecule type" value="Genomic_DNA"/>
</dbReference>
<feature type="region of interest" description="Disordered" evidence="2">
    <location>
        <begin position="639"/>
        <end position="669"/>
    </location>
</feature>
<evidence type="ECO:0000256" key="1">
    <source>
        <dbReference type="SAM" id="Coils"/>
    </source>
</evidence>
<keyword evidence="4" id="KW-1185">Reference proteome</keyword>
<feature type="compositionally biased region" description="Polar residues" evidence="2">
    <location>
        <begin position="334"/>
        <end position="346"/>
    </location>
</feature>
<reference evidence="3 4" key="1">
    <citation type="submission" date="2024-03" db="EMBL/GenBank/DDBJ databases">
        <title>The genome assembly and annotation of the cricket Gryllus longicercus Weissman &amp; Gray.</title>
        <authorList>
            <person name="Szrajer S."/>
            <person name="Gray D."/>
            <person name="Ylla G."/>
        </authorList>
    </citation>
    <scope>NUCLEOTIDE SEQUENCE [LARGE SCALE GENOMIC DNA]</scope>
    <source>
        <strain evidence="3">DAG 2021-001</strain>
        <tissue evidence="3">Whole body minus gut</tissue>
    </source>
</reference>
<feature type="compositionally biased region" description="Basic and acidic residues" evidence="2">
    <location>
        <begin position="478"/>
        <end position="495"/>
    </location>
</feature>
<evidence type="ECO:0000256" key="2">
    <source>
        <dbReference type="SAM" id="MobiDB-lite"/>
    </source>
</evidence>
<feature type="compositionally biased region" description="Basic and acidic residues" evidence="2">
    <location>
        <begin position="578"/>
        <end position="604"/>
    </location>
</feature>
<feature type="region of interest" description="Disordered" evidence="2">
    <location>
        <begin position="334"/>
        <end position="354"/>
    </location>
</feature>
<feature type="region of interest" description="Disordered" evidence="2">
    <location>
        <begin position="474"/>
        <end position="518"/>
    </location>
</feature>
<feature type="compositionally biased region" description="Polar residues" evidence="2">
    <location>
        <begin position="606"/>
        <end position="615"/>
    </location>
</feature>
<proteinExistence type="predicted"/>
<evidence type="ECO:0000313" key="3">
    <source>
        <dbReference type="EMBL" id="KAK7789610.1"/>
    </source>
</evidence>
<sequence>MATGVVGTASMLRARRRDVNVKPNRRLDRKSSRGMLYENEELRLRTININAEVERGQSDIKKLRRENEQLRREIWGLREEYDRLEGLLGLLHGAAGSLHGSPEFGRKEYDDTEDLGSRRNMVENEQNLQNITCIKFQRSKSCSKVEFDSLSMVDEEIDSNADEDDSSVRAKTELSSKEGRVKNNLESIFPEVEYGNVTNDAELGNATSDLGSRRNEKSCPPSYEIPTMLEVHHNNVWSHSLYTMNATTNSYHALHRTQPNEVFSEFDRVKNRQFLVTDSQPRKEKLDNDLTFENPSMENTKNLTSVSHNSNFIQVSYRNKESIRLSKQGSAIQTNGFHSQTNPSVSSDEDSFAGRGKSLFPEGGNLDELLSDVQENTGQQSSVGSLHYMQRTQNREFWNSNSDCTLLSRNHSEKPSTSEYSPGEATAFVAQRNGPETSPEISELKKNESNFCPEGSGTYSVTHMDDIPVKNLEVQESSDQRPSESIDYLENKDPLQRSSSGASLGLVPRGRKPLSPSTSELADAQLRWLSKSLQNISAHEDNRLFQKRGSFPPVNDRTHSQNYVPNLHESAPMGRCTHPNERADSEIPTKLDHGAPNWSKEESVPKIQQSTTHTDVSPLKLNFQNSDISLKRNLDVPNIEDTSKKDSCISDTSVQQPATDGERSLKKDDSHVPTVFSVNLPSSSGNIYRPGPVNSFLQKECEEMKDAILFSRRRSRSQDQPEPEIAPPDGMYRCIKAVSKTNRKCSGYGSHFQSLHKMSVIVGDTQQGRSLFVDHSLSSSCWQDSLSKEHCVKQVSMCSNSQRKMGFCAKKNARLRENGEGVAGALGAVAGPAGGAGPAAGPAAMTAGAGVGVGPTPRPSVAASIDSSFPRSTSIAWERANSIGSMASSVDGRLNITKAKLGAGLPAPERKLREENVPWCGCWGNGCI</sequence>
<accession>A0AAN9VFR9</accession>
<evidence type="ECO:0000313" key="4">
    <source>
        <dbReference type="Proteomes" id="UP001378592"/>
    </source>
</evidence>
<gene>
    <name evidence="3" type="ORF">R5R35_012319</name>
</gene>
<feature type="region of interest" description="Disordered" evidence="2">
    <location>
        <begin position="433"/>
        <end position="458"/>
    </location>
</feature>
<feature type="region of interest" description="Disordered" evidence="2">
    <location>
        <begin position="578"/>
        <end position="618"/>
    </location>
</feature>
<organism evidence="3 4">
    <name type="scientific">Gryllus longicercus</name>
    <dbReference type="NCBI Taxonomy" id="2509291"/>
    <lineage>
        <taxon>Eukaryota</taxon>
        <taxon>Metazoa</taxon>
        <taxon>Ecdysozoa</taxon>
        <taxon>Arthropoda</taxon>
        <taxon>Hexapoda</taxon>
        <taxon>Insecta</taxon>
        <taxon>Pterygota</taxon>
        <taxon>Neoptera</taxon>
        <taxon>Polyneoptera</taxon>
        <taxon>Orthoptera</taxon>
        <taxon>Ensifera</taxon>
        <taxon>Gryllidea</taxon>
        <taxon>Grylloidea</taxon>
        <taxon>Gryllidae</taxon>
        <taxon>Gryllinae</taxon>
        <taxon>Gryllus</taxon>
    </lineage>
</organism>
<feature type="compositionally biased region" description="Polar residues" evidence="2">
    <location>
        <begin position="649"/>
        <end position="658"/>
    </location>
</feature>
<comment type="caution">
    <text evidence="3">The sequence shown here is derived from an EMBL/GenBank/DDBJ whole genome shotgun (WGS) entry which is preliminary data.</text>
</comment>
<feature type="coiled-coil region" evidence="1">
    <location>
        <begin position="53"/>
        <end position="87"/>
    </location>
</feature>
<keyword evidence="1" id="KW-0175">Coiled coil</keyword>
<feature type="compositionally biased region" description="Basic and acidic residues" evidence="2">
    <location>
        <begin position="660"/>
        <end position="669"/>
    </location>
</feature>
<dbReference type="AlphaFoldDB" id="A0AAN9VFR9"/>
<protein>
    <submittedName>
        <fullName evidence="3">Uncharacterized protein</fullName>
    </submittedName>
</protein>